<evidence type="ECO:0000313" key="2">
    <source>
        <dbReference type="Proteomes" id="UP000192980"/>
    </source>
</evidence>
<dbReference type="STRING" id="561061.SAMN05660862_3413"/>
<dbReference type="AlphaFoldDB" id="A0A1X7L0N5"/>
<keyword evidence="2" id="KW-1185">Reference proteome</keyword>
<dbReference type="Proteomes" id="UP000192980">
    <property type="component" value="Unassembled WGS sequence"/>
</dbReference>
<evidence type="ECO:0000313" key="1">
    <source>
        <dbReference type="EMBL" id="SMG47398.1"/>
    </source>
</evidence>
<dbReference type="InterPro" id="IPR053851">
    <property type="entry name" value="DUF6929"/>
</dbReference>
<gene>
    <name evidence="1" type="ORF">SAMN05660862_3413</name>
</gene>
<accession>A0A1X7L0N5</accession>
<protein>
    <submittedName>
        <fullName evidence="1">Uncharacterized protein</fullName>
    </submittedName>
</protein>
<name>A0A1X7L0N5_9SPHI</name>
<reference evidence="1 2" key="1">
    <citation type="submission" date="2017-04" db="EMBL/GenBank/DDBJ databases">
        <authorList>
            <person name="Afonso C.L."/>
            <person name="Miller P.J."/>
            <person name="Scott M.A."/>
            <person name="Spackman E."/>
            <person name="Goraichik I."/>
            <person name="Dimitrov K.M."/>
            <person name="Suarez D.L."/>
            <person name="Swayne D.E."/>
        </authorList>
    </citation>
    <scope>NUCLEOTIDE SEQUENCE [LARGE SCALE GENOMIC DNA]</scope>
    <source>
        <strain evidence="1 2">DSM 22418</strain>
    </source>
</reference>
<sequence>MKDLILEILLTIKGIGAASGLLYTNNTVHIISDNSNYLYSYTLTDHALQKRPLLEAPVMENIAKKDKADFEAISQKENRFYIFGSGSTLKRTSLATTDLSSEKAIVLNVTPLYQQLQKDFQVEQADFNIEGALPYAGSWWLFNRGNGPQQQNGVFIVNTDFTEGTAFYPITLPKINNVATGFTDAILHEGLIYFMAAAEDVASNYLDGEVKGTLVGCLDPQDKSVVWTKTISNHHKFEGLTYYESTPNHISFLLCEDSDDDTGETKVYKLSIQR</sequence>
<dbReference type="RefSeq" id="WP_085474098.1">
    <property type="nucleotide sequence ID" value="NZ_FXAU01000007.1"/>
</dbReference>
<dbReference type="EMBL" id="FXAU01000007">
    <property type="protein sequence ID" value="SMG47398.1"/>
    <property type="molecule type" value="Genomic_DNA"/>
</dbReference>
<organism evidence="1 2">
    <name type="scientific">Sphingobacterium psychroaquaticum</name>
    <dbReference type="NCBI Taxonomy" id="561061"/>
    <lineage>
        <taxon>Bacteria</taxon>
        <taxon>Pseudomonadati</taxon>
        <taxon>Bacteroidota</taxon>
        <taxon>Sphingobacteriia</taxon>
        <taxon>Sphingobacteriales</taxon>
        <taxon>Sphingobacteriaceae</taxon>
        <taxon>Sphingobacterium</taxon>
    </lineage>
</organism>
<dbReference type="Pfam" id="PF22000">
    <property type="entry name" value="DUF6929"/>
    <property type="match status" value="1"/>
</dbReference>
<dbReference type="OrthoDB" id="6710009at2"/>
<proteinExistence type="predicted"/>